<gene>
    <name evidence="2" type="ORF">LZ538_01480</name>
</gene>
<sequence>MAAVILFGLLLASAPATPIAVQLRSASQNKTTERFASSVIKEFRSDRRFVVVAANSPAEVIVTLPNDVGYERSLDWTRISYQARIEAVGGASRDIHGSCWNWNLRVCAQQITAAAAAQR</sequence>
<evidence type="ECO:0000256" key="1">
    <source>
        <dbReference type="SAM" id="SignalP"/>
    </source>
</evidence>
<protein>
    <submittedName>
        <fullName evidence="2">Uncharacterized protein</fullName>
    </submittedName>
</protein>
<accession>A0ABT0RYP0</accession>
<dbReference type="EMBL" id="JAMGBE010000001">
    <property type="protein sequence ID" value="MCL6728725.1"/>
    <property type="molecule type" value="Genomic_DNA"/>
</dbReference>
<evidence type="ECO:0000313" key="2">
    <source>
        <dbReference type="EMBL" id="MCL6728725.1"/>
    </source>
</evidence>
<keyword evidence="3" id="KW-1185">Reference proteome</keyword>
<organism evidence="2 3">
    <name type="scientific">Sphingomonas hankyongi</name>
    <dbReference type="NCBI Taxonomy" id="2908209"/>
    <lineage>
        <taxon>Bacteria</taxon>
        <taxon>Pseudomonadati</taxon>
        <taxon>Pseudomonadota</taxon>
        <taxon>Alphaproteobacteria</taxon>
        <taxon>Sphingomonadales</taxon>
        <taxon>Sphingomonadaceae</taxon>
        <taxon>Sphingomonas</taxon>
    </lineage>
</organism>
<name>A0ABT0RYP0_9SPHN</name>
<comment type="caution">
    <text evidence="2">The sequence shown here is derived from an EMBL/GenBank/DDBJ whole genome shotgun (WGS) entry which is preliminary data.</text>
</comment>
<reference evidence="2" key="1">
    <citation type="submission" date="2022-05" db="EMBL/GenBank/DDBJ databases">
        <authorList>
            <person name="Jo J.-H."/>
            <person name="Im W.-T."/>
        </authorList>
    </citation>
    <scope>NUCLEOTIDE SEQUENCE</scope>
    <source>
        <strain evidence="2">SE220</strain>
    </source>
</reference>
<feature type="chain" id="PRO_5045720303" evidence="1">
    <location>
        <begin position="21"/>
        <end position="119"/>
    </location>
</feature>
<proteinExistence type="predicted"/>
<feature type="signal peptide" evidence="1">
    <location>
        <begin position="1"/>
        <end position="20"/>
    </location>
</feature>
<dbReference type="RefSeq" id="WP_249830228.1">
    <property type="nucleotide sequence ID" value="NZ_JAMGBE010000001.1"/>
</dbReference>
<evidence type="ECO:0000313" key="3">
    <source>
        <dbReference type="Proteomes" id="UP001165342"/>
    </source>
</evidence>
<keyword evidence="1" id="KW-0732">Signal</keyword>
<dbReference type="Proteomes" id="UP001165342">
    <property type="component" value="Unassembled WGS sequence"/>
</dbReference>